<evidence type="ECO:0008006" key="3">
    <source>
        <dbReference type="Google" id="ProtNLM"/>
    </source>
</evidence>
<dbReference type="EMBL" id="CP034562">
    <property type="protein sequence ID" value="AZQ64524.1"/>
    <property type="molecule type" value="Genomic_DNA"/>
</dbReference>
<organism evidence="1 2">
    <name type="scientific">Flammeovirga pectinis</name>
    <dbReference type="NCBI Taxonomy" id="2494373"/>
    <lineage>
        <taxon>Bacteria</taxon>
        <taxon>Pseudomonadati</taxon>
        <taxon>Bacteroidota</taxon>
        <taxon>Cytophagia</taxon>
        <taxon>Cytophagales</taxon>
        <taxon>Flammeovirgaceae</taxon>
        <taxon>Flammeovirga</taxon>
    </lineage>
</organism>
<accession>A0A3Q9FT50</accession>
<evidence type="ECO:0000313" key="2">
    <source>
        <dbReference type="Proteomes" id="UP000267268"/>
    </source>
</evidence>
<dbReference type="AlphaFoldDB" id="A0A3Q9FT50"/>
<dbReference type="KEGG" id="fll:EI427_01450"/>
<dbReference type="Proteomes" id="UP000267268">
    <property type="component" value="Chromosome 1"/>
</dbReference>
<dbReference type="OrthoDB" id="1453468at2"/>
<gene>
    <name evidence="1" type="ORF">EI427_01450</name>
</gene>
<evidence type="ECO:0000313" key="1">
    <source>
        <dbReference type="EMBL" id="AZQ64524.1"/>
    </source>
</evidence>
<protein>
    <recommendedName>
        <fullName evidence="3">Glycine zipper domain-containing protein</fullName>
    </recommendedName>
</protein>
<sequence>MATPPPNTAAPTVSISKQLGLFVFPAKDQSTETQMKDEQACFAWATEQTGYTPDQVHVEAKQVQAAPAAGAVGGAAKGAIAGVAIGAIAGDAGKGAAIGATAGGLKGIGGSRRRAAAQQNQNNQAAAAKQKELLGNFNKAYSACMTGKGYTVQ</sequence>
<reference evidence="1 2" key="1">
    <citation type="submission" date="2018-12" db="EMBL/GenBank/DDBJ databases">
        <title>Flammeovirga pectinis sp. nov., isolated from the gut of the Korean scallop, Patinopecten yessoensis.</title>
        <authorList>
            <person name="Bae J.-W."/>
            <person name="Jeong Y.-S."/>
            <person name="Kang W."/>
        </authorList>
    </citation>
    <scope>NUCLEOTIDE SEQUENCE [LARGE SCALE GENOMIC DNA]</scope>
    <source>
        <strain evidence="1 2">L12M1</strain>
    </source>
</reference>
<proteinExistence type="predicted"/>
<keyword evidence="2" id="KW-1185">Reference proteome</keyword>
<name>A0A3Q9FT50_9BACT</name>